<dbReference type="RefSeq" id="WP_093968416.1">
    <property type="nucleotide sequence ID" value="NZ_FXYE01000002.1"/>
</dbReference>
<evidence type="ECO:0000256" key="1">
    <source>
        <dbReference type="ARBA" id="ARBA00022679"/>
    </source>
</evidence>
<dbReference type="SUPFAM" id="SSF52540">
    <property type="entry name" value="P-loop containing nucleoside triphosphate hydrolases"/>
    <property type="match status" value="1"/>
</dbReference>
<reference evidence="3" key="1">
    <citation type="submission" date="2017-05" db="EMBL/GenBank/DDBJ databases">
        <authorList>
            <person name="Rodrigo-Torres L."/>
            <person name="Arahal R. D."/>
            <person name="Lucena T."/>
        </authorList>
    </citation>
    <scope>NUCLEOTIDE SEQUENCE [LARGE SCALE GENOMIC DNA]</scope>
    <source>
        <strain evidence="3">CECT 8621</strain>
    </source>
</reference>
<dbReference type="Gene3D" id="3.40.50.300">
    <property type="entry name" value="P-loop containing nucleotide triphosphate hydrolases"/>
    <property type="match status" value="1"/>
</dbReference>
<dbReference type="InterPro" id="IPR037359">
    <property type="entry name" value="NST/OST"/>
</dbReference>
<dbReference type="PANTHER" id="PTHR10605">
    <property type="entry name" value="HEPARAN SULFATE SULFOTRANSFERASE"/>
    <property type="match status" value="1"/>
</dbReference>
<proteinExistence type="predicted"/>
<name>A0A238KX70_9RHOB</name>
<gene>
    <name evidence="2" type="ORF">COL8621_03400</name>
</gene>
<accession>A0A238KX70</accession>
<evidence type="ECO:0000313" key="3">
    <source>
        <dbReference type="Proteomes" id="UP000202922"/>
    </source>
</evidence>
<dbReference type="PANTHER" id="PTHR10605:SF56">
    <property type="entry name" value="BIFUNCTIONAL HEPARAN SULFATE N-DEACETYLASE_N-SULFOTRANSFERASE"/>
    <property type="match status" value="1"/>
</dbReference>
<dbReference type="GO" id="GO:0008146">
    <property type="term" value="F:sulfotransferase activity"/>
    <property type="evidence" value="ECO:0007669"/>
    <property type="project" value="InterPro"/>
</dbReference>
<sequence length="276" mass="31701">MIDRPVDFLIIGAAKCATTWLQNSLQNDPSIFMPDAELHFFSREYDRGLDWYTNHFTPRDDSVILGEKSNSYLTEEDAAQRIKDTYPNARLILQMRNPVARAYSDYCMLYRRGAVSADIEKHLDPDIAADQRFIHNGRYGHHMTRFLKLFPAEQFLFLFFENVKVAPETQLAQIANHIGFEGTLSPPLGKKVKDRRAAMVPRPLRAAIKPLRPLLDPLRNTAPMKSLRNMVAKPVVYPPITPQLVEKLDAYFRPDVKLLEEIMGKDLSDWMDNPGL</sequence>
<dbReference type="InterPro" id="IPR027417">
    <property type="entry name" value="P-loop_NTPase"/>
</dbReference>
<dbReference type="Pfam" id="PF13469">
    <property type="entry name" value="Sulfotransfer_3"/>
    <property type="match status" value="1"/>
</dbReference>
<dbReference type="OrthoDB" id="981508at2"/>
<dbReference type="Proteomes" id="UP000202922">
    <property type="component" value="Unassembled WGS sequence"/>
</dbReference>
<dbReference type="EMBL" id="FXYE01000002">
    <property type="protein sequence ID" value="SMX47288.1"/>
    <property type="molecule type" value="Genomic_DNA"/>
</dbReference>
<keyword evidence="3" id="KW-1185">Reference proteome</keyword>
<keyword evidence="1 2" id="KW-0808">Transferase</keyword>
<organism evidence="2 3">
    <name type="scientific">Actibacterium lipolyticum</name>
    <dbReference type="NCBI Taxonomy" id="1524263"/>
    <lineage>
        <taxon>Bacteria</taxon>
        <taxon>Pseudomonadati</taxon>
        <taxon>Pseudomonadota</taxon>
        <taxon>Alphaproteobacteria</taxon>
        <taxon>Rhodobacterales</taxon>
        <taxon>Roseobacteraceae</taxon>
        <taxon>Actibacterium</taxon>
    </lineage>
</organism>
<evidence type="ECO:0000313" key="2">
    <source>
        <dbReference type="EMBL" id="SMX47288.1"/>
    </source>
</evidence>
<dbReference type="AlphaFoldDB" id="A0A238KX70"/>
<protein>
    <submittedName>
        <fullName evidence="2">Sulfotransferase domain protein</fullName>
    </submittedName>
</protein>